<organism evidence="3">
    <name type="scientific">Acromyrmex echinatior</name>
    <name type="common">Panamanian leafcutter ant</name>
    <name type="synonym">Acromyrmex octospinosus echinatior</name>
    <dbReference type="NCBI Taxonomy" id="103372"/>
    <lineage>
        <taxon>Eukaryota</taxon>
        <taxon>Metazoa</taxon>
        <taxon>Ecdysozoa</taxon>
        <taxon>Arthropoda</taxon>
        <taxon>Hexapoda</taxon>
        <taxon>Insecta</taxon>
        <taxon>Pterygota</taxon>
        <taxon>Neoptera</taxon>
        <taxon>Endopterygota</taxon>
        <taxon>Hymenoptera</taxon>
        <taxon>Apocrita</taxon>
        <taxon>Aculeata</taxon>
        <taxon>Formicoidea</taxon>
        <taxon>Formicidae</taxon>
        <taxon>Myrmicinae</taxon>
        <taxon>Acromyrmex</taxon>
    </lineage>
</organism>
<accession>F4X1A4</accession>
<protein>
    <submittedName>
        <fullName evidence="2">Uncharacterized protein</fullName>
    </submittedName>
</protein>
<dbReference type="AlphaFoldDB" id="F4X1A4"/>
<evidence type="ECO:0000313" key="2">
    <source>
        <dbReference type="EMBL" id="EGI59776.1"/>
    </source>
</evidence>
<reference evidence="2" key="1">
    <citation type="submission" date="2011-02" db="EMBL/GenBank/DDBJ databases">
        <title>The genome of the leaf-cutting ant Acromyrmex echinatior suggests key adaptations to social evolution and fungus farming.</title>
        <authorList>
            <person name="Nygaard S."/>
            <person name="Zhang G."/>
        </authorList>
    </citation>
    <scope>NUCLEOTIDE SEQUENCE</scope>
</reference>
<dbReference type="EMBL" id="GL888528">
    <property type="protein sequence ID" value="EGI59776.1"/>
    <property type="molecule type" value="Genomic_DNA"/>
</dbReference>
<dbReference type="Proteomes" id="UP000007755">
    <property type="component" value="Unassembled WGS sequence"/>
</dbReference>
<proteinExistence type="predicted"/>
<dbReference type="InParanoid" id="F4X1A4"/>
<keyword evidence="3" id="KW-1185">Reference proteome</keyword>
<gene>
    <name evidence="2" type="ORF">G5I_12063</name>
</gene>
<name>F4X1A4_ACREC</name>
<sequence>MLSSCFHLQHFSQVNMIVAKACTSRRAELSTIDDQVIEDAQFLRAWFRNVSHFRTRQTDEDGRGKEMVEEEEEEEAERMRGTAKGRGGPLVYHTGGTHARAQLFP</sequence>
<feature type="compositionally biased region" description="Basic and acidic residues" evidence="1">
    <location>
        <begin position="56"/>
        <end position="67"/>
    </location>
</feature>
<evidence type="ECO:0000313" key="3">
    <source>
        <dbReference type="Proteomes" id="UP000007755"/>
    </source>
</evidence>
<evidence type="ECO:0000256" key="1">
    <source>
        <dbReference type="SAM" id="MobiDB-lite"/>
    </source>
</evidence>
<feature type="region of interest" description="Disordered" evidence="1">
    <location>
        <begin position="56"/>
        <end position="96"/>
    </location>
</feature>